<sequence length="198" mass="20873">MEPIGAAARPSIGTGESTEGNVVRVRAAAGGVLTALALVTTAACGTETVAGSPTIESPTAGQPTFDPCTLPDDALREVGVDPATEDPDVFGVQASGWELCKWRGNQAFLVVFSTLRPIDEIKSNPKNTEFTPVTIGARDAVTYRETSDTRRENCDVAFGTEGGSIMVRIVTKDPRYVLPNPCELAVSATTTLDPHLPR</sequence>
<organism evidence="1 2">
    <name type="scientific">Rhodococcus daqingensis</name>
    <dbReference type="NCBI Taxonomy" id="2479363"/>
    <lineage>
        <taxon>Bacteria</taxon>
        <taxon>Bacillati</taxon>
        <taxon>Actinomycetota</taxon>
        <taxon>Actinomycetes</taxon>
        <taxon>Mycobacteriales</taxon>
        <taxon>Nocardiaceae</taxon>
        <taxon>Rhodococcus</taxon>
    </lineage>
</organism>
<name>A0ABW2S2C3_9NOCA</name>
<protein>
    <submittedName>
        <fullName evidence="1">DUF3558 domain-containing protein</fullName>
    </submittedName>
</protein>
<keyword evidence="2" id="KW-1185">Reference proteome</keyword>
<comment type="caution">
    <text evidence="1">The sequence shown here is derived from an EMBL/GenBank/DDBJ whole genome shotgun (WGS) entry which is preliminary data.</text>
</comment>
<dbReference type="Proteomes" id="UP001596484">
    <property type="component" value="Unassembled WGS sequence"/>
</dbReference>
<proteinExistence type="predicted"/>
<accession>A0ABW2S2C3</accession>
<evidence type="ECO:0000313" key="2">
    <source>
        <dbReference type="Proteomes" id="UP001596484"/>
    </source>
</evidence>
<reference evidence="2" key="1">
    <citation type="journal article" date="2019" name="Int. J. Syst. Evol. Microbiol.">
        <title>The Global Catalogue of Microorganisms (GCM) 10K type strain sequencing project: providing services to taxonomists for standard genome sequencing and annotation.</title>
        <authorList>
            <consortium name="The Broad Institute Genomics Platform"/>
            <consortium name="The Broad Institute Genome Sequencing Center for Infectious Disease"/>
            <person name="Wu L."/>
            <person name="Ma J."/>
        </authorList>
    </citation>
    <scope>NUCLEOTIDE SEQUENCE [LARGE SCALE GENOMIC DNA]</scope>
    <source>
        <strain evidence="2">ICMP 19430</strain>
    </source>
</reference>
<dbReference type="EMBL" id="JBHTCS010000021">
    <property type="protein sequence ID" value="MFC7449663.1"/>
    <property type="molecule type" value="Genomic_DNA"/>
</dbReference>
<dbReference type="Pfam" id="PF12079">
    <property type="entry name" value="DUF3558"/>
    <property type="match status" value="1"/>
</dbReference>
<gene>
    <name evidence="1" type="ORF">ACFQS9_17345</name>
</gene>
<dbReference type="InterPro" id="IPR024520">
    <property type="entry name" value="DUF3558"/>
</dbReference>
<evidence type="ECO:0000313" key="1">
    <source>
        <dbReference type="EMBL" id="MFC7449663.1"/>
    </source>
</evidence>